<accession>A0A8S0WI53</accession>
<protein>
    <submittedName>
        <fullName evidence="2">Uncharacterized protein</fullName>
    </submittedName>
</protein>
<feature type="transmembrane region" description="Helical" evidence="1">
    <location>
        <begin position="395"/>
        <end position="421"/>
    </location>
</feature>
<evidence type="ECO:0000313" key="3">
    <source>
        <dbReference type="Proteomes" id="UP000467700"/>
    </source>
</evidence>
<organism evidence="2 3">
    <name type="scientific">Cyclocybe aegerita</name>
    <name type="common">Black poplar mushroom</name>
    <name type="synonym">Agrocybe aegerita</name>
    <dbReference type="NCBI Taxonomy" id="1973307"/>
    <lineage>
        <taxon>Eukaryota</taxon>
        <taxon>Fungi</taxon>
        <taxon>Dikarya</taxon>
        <taxon>Basidiomycota</taxon>
        <taxon>Agaricomycotina</taxon>
        <taxon>Agaricomycetes</taxon>
        <taxon>Agaricomycetidae</taxon>
        <taxon>Agaricales</taxon>
        <taxon>Agaricineae</taxon>
        <taxon>Bolbitiaceae</taxon>
        <taxon>Cyclocybe</taxon>
    </lineage>
</organism>
<dbReference type="AlphaFoldDB" id="A0A8S0WI53"/>
<keyword evidence="1" id="KW-1133">Transmembrane helix</keyword>
<keyword evidence="1" id="KW-0472">Membrane</keyword>
<gene>
    <name evidence="2" type="ORF">AAE3_LOCUS12371</name>
</gene>
<keyword evidence="1" id="KW-0812">Transmembrane</keyword>
<dbReference type="Gene3D" id="1.20.58.340">
    <property type="entry name" value="Magnesium transport protein CorA, transmembrane region"/>
    <property type="match status" value="1"/>
</dbReference>
<name>A0A8S0WI53_CYCAE</name>
<proteinExistence type="predicted"/>
<dbReference type="EMBL" id="CACVBS010000085">
    <property type="protein sequence ID" value="CAA7270090.1"/>
    <property type="molecule type" value="Genomic_DNA"/>
</dbReference>
<reference evidence="2 3" key="1">
    <citation type="submission" date="2020-01" db="EMBL/GenBank/DDBJ databases">
        <authorList>
            <person name="Gupta K D."/>
        </authorList>
    </citation>
    <scope>NUCLEOTIDE SEQUENCE [LARGE SCALE GENOMIC DNA]</scope>
</reference>
<dbReference type="OrthoDB" id="2866354at2759"/>
<keyword evidence="3" id="KW-1185">Reference proteome</keyword>
<evidence type="ECO:0000256" key="1">
    <source>
        <dbReference type="SAM" id="Phobius"/>
    </source>
</evidence>
<sequence>MTVRAELACIESTAIVHTYLYAPSSHLSFIMTTLSPLPNPEVELRMAGYRLPIRPGIERDSACLDVIEIWSGNVNIMLRTDVDSLWKHLLKGDEASEGKAMQQFRIIFVEDEAYGDTSHLMKNVPRGLNKTAYWFYQHFDVSVTFFQHISPNAAYRVTGNGCFTRYDKEGKAIAIDGFYSNSGGLLPNPTHVWFSHSVLKPKQSTYIIYNCSPTAKQLLFTCAETQECSLLRPFAVEAFMQEDYLEKWTNRLSELRPKLIHYESELSHTTFTPLQNARAVEELHNLSQHLHVARDNFIDLKKKVQFFLDARDRFLELSGPHFTVPRQDVTTISDSFSLIDSRGDHGLRWASNYNERTSIRINLCFNLATQADSRTNLGIARLTGRISVSAQRDNASMITIAAVTMFFLPGSFVSALFSMVFFNSENKEDGHIALLVSPQWWLFPAIAIPLTILVFLIWIAWRRRRNSAASFEDITKTWGN</sequence>
<dbReference type="Proteomes" id="UP000467700">
    <property type="component" value="Unassembled WGS sequence"/>
</dbReference>
<evidence type="ECO:0000313" key="2">
    <source>
        <dbReference type="EMBL" id="CAA7270090.1"/>
    </source>
</evidence>
<feature type="transmembrane region" description="Helical" evidence="1">
    <location>
        <begin position="441"/>
        <end position="461"/>
    </location>
</feature>
<comment type="caution">
    <text evidence="2">The sequence shown here is derived from an EMBL/GenBank/DDBJ whole genome shotgun (WGS) entry which is preliminary data.</text>
</comment>